<evidence type="ECO:0000313" key="8">
    <source>
        <dbReference type="Proteomes" id="UP000249056"/>
    </source>
</evidence>
<dbReference type="HAMAP" id="MF_00472">
    <property type="entry name" value="UbiG"/>
    <property type="match status" value="1"/>
</dbReference>
<comment type="subcellular location">
    <subcellularLocation>
        <location evidence="5">Mitochondrion inner membrane</location>
        <topology evidence="5">Peripheral membrane protein</topology>
        <orientation evidence="5">Matrix side</orientation>
    </subcellularLocation>
</comment>
<sequence length="333" mass="36907">MSLSISTPLRPTSLRNINLLLRTAPRYIQNQFRCQSTTSPSKSSVNPNEVSHFNALASTWWDPHGSSRLLHLMNPLRHDFIRTCHASQPIPPAASGLKYLDVGCGGGIFAESAARLGSTGSVTAIDPSPVVLDVAKGHARKDPGLAGKLKYLNTSIEGLPVPKTIEEQYDVLSLFEVIEHITYPSSFLDKCTPFVKPGGWIIMSTMARTWTSWLTTKVVAEDIIGIVPRGTHDWHQYINEEELRGHFLRERGWNSPIVRGGLCTGVGVEGSAGKGLTVTWVCHRGQMDYTWALRAQSIDLASEKSHLQSIPFKIDPKLFWVARLRICKSRNLD</sequence>
<comment type="cofactor">
    <cofactor evidence="5">
        <name>Mg(2+)</name>
        <dbReference type="ChEBI" id="CHEBI:18420"/>
    </cofactor>
</comment>
<keyword evidence="5" id="KW-0460">Magnesium</keyword>
<dbReference type="GO" id="GO:0046872">
    <property type="term" value="F:metal ion binding"/>
    <property type="evidence" value="ECO:0007669"/>
    <property type="project" value="UniProtKB-KW"/>
</dbReference>
<name>A0A395J7S9_9HELO</name>
<comment type="function">
    <text evidence="5">O-methyltransferase required for two non-consecutive steps during ubiquinone biosynthesis. Catalyzes the 2 O-methylation of 3,4-dihydroxy-5-(all-trans-polyprenyl)benzoic acid into 4-hydroxy-3-methoxy-5-(all-trans-polyprenyl)benzoic acid. Also catalyzes the last step of ubiquinone biosynthesis by mediating methylation of 3-demethylubiquinone into ubiquinone. Also able to mediate the methylation of 3-demethylubiquinol into ubiquinol.</text>
</comment>
<keyword evidence="2 5" id="KW-0808">Transferase</keyword>
<dbReference type="GO" id="GO:0031314">
    <property type="term" value="C:extrinsic component of mitochondrial inner membrane"/>
    <property type="evidence" value="ECO:0007669"/>
    <property type="project" value="UniProtKB-UniRule"/>
</dbReference>
<gene>
    <name evidence="5" type="primary">COQ3</name>
    <name evidence="7" type="ORF">DID88_007268</name>
</gene>
<dbReference type="GO" id="GO:0010420">
    <property type="term" value="F:polyprenyldihydroxybenzoate methyltransferase activity"/>
    <property type="evidence" value="ECO:0007669"/>
    <property type="project" value="UniProtKB-UniRule"/>
</dbReference>
<dbReference type="GO" id="GO:0032259">
    <property type="term" value="P:methylation"/>
    <property type="evidence" value="ECO:0007669"/>
    <property type="project" value="UniProtKB-KW"/>
</dbReference>
<dbReference type="Pfam" id="PF08241">
    <property type="entry name" value="Methyltransf_11"/>
    <property type="match status" value="1"/>
</dbReference>
<reference evidence="7 8" key="1">
    <citation type="submission" date="2018-06" db="EMBL/GenBank/DDBJ databases">
        <title>Genome Sequence of the Brown Rot Fungal Pathogen Monilinia fructigena.</title>
        <authorList>
            <person name="Landi L."/>
            <person name="De Miccolis Angelini R.M."/>
            <person name="Pollastro S."/>
            <person name="Abate D."/>
            <person name="Faretra F."/>
            <person name="Romanazzi G."/>
        </authorList>
    </citation>
    <scope>NUCLEOTIDE SEQUENCE [LARGE SCALE GENOMIC DNA]</scope>
    <source>
        <strain evidence="7 8">Mfrg269</strain>
    </source>
</reference>
<dbReference type="EC" id="2.1.1.64" evidence="5"/>
<dbReference type="OrthoDB" id="3265906at2759"/>
<comment type="subunit">
    <text evidence="5">Component of a multi-subunit COQ enzyme complex, composed of at least COQ3, COQ4, COQ5, COQ6, COQ7 and COQ9.</text>
</comment>
<feature type="binding site" evidence="5">
    <location>
        <position position="179"/>
    </location>
    <ligand>
        <name>Mg(2+)</name>
        <dbReference type="ChEBI" id="CHEBI:18420"/>
    </ligand>
</feature>
<feature type="binding site" evidence="5">
    <location>
        <position position="176"/>
    </location>
    <ligand>
        <name>Mg(2+)</name>
        <dbReference type="ChEBI" id="CHEBI:18420"/>
    </ligand>
</feature>
<evidence type="ECO:0000313" key="7">
    <source>
        <dbReference type="EMBL" id="RAL68542.1"/>
    </source>
</evidence>
<comment type="pathway">
    <text evidence="5">Cofactor biosynthesis; ubiquinone biosynthesis.</text>
</comment>
<dbReference type="InterPro" id="IPR010233">
    <property type="entry name" value="UbiG_MeTrfase"/>
</dbReference>
<dbReference type="EC" id="2.1.1.114" evidence="5"/>
<evidence type="ECO:0000259" key="6">
    <source>
        <dbReference type="Pfam" id="PF08241"/>
    </source>
</evidence>
<dbReference type="AlphaFoldDB" id="A0A395J7S9"/>
<dbReference type="UniPathway" id="UPA00232"/>
<keyword evidence="5" id="KW-0496">Mitochondrion</keyword>
<evidence type="ECO:0000256" key="5">
    <source>
        <dbReference type="HAMAP-Rule" id="MF_03190"/>
    </source>
</evidence>
<keyword evidence="1 5" id="KW-0489">Methyltransferase</keyword>
<dbReference type="InterPro" id="IPR013216">
    <property type="entry name" value="Methyltransf_11"/>
</dbReference>
<keyword evidence="4 5" id="KW-0949">S-adenosyl-L-methionine</keyword>
<comment type="catalytic activity">
    <reaction evidence="5">
        <text>a 3-demethylubiquinol + S-adenosyl-L-methionine = a ubiquinol + S-adenosyl-L-homocysteine + H(+)</text>
        <dbReference type="Rhea" id="RHEA:44380"/>
        <dbReference type="Rhea" id="RHEA-COMP:9566"/>
        <dbReference type="Rhea" id="RHEA-COMP:10914"/>
        <dbReference type="ChEBI" id="CHEBI:15378"/>
        <dbReference type="ChEBI" id="CHEBI:17976"/>
        <dbReference type="ChEBI" id="CHEBI:57856"/>
        <dbReference type="ChEBI" id="CHEBI:59789"/>
        <dbReference type="ChEBI" id="CHEBI:84422"/>
        <dbReference type="EC" id="2.1.1.64"/>
    </reaction>
</comment>
<comment type="caution">
    <text evidence="7">The sequence shown here is derived from an EMBL/GenBank/DDBJ whole genome shotgun (WGS) entry which is preliminary data.</text>
</comment>
<accession>A0A395J7S9</accession>
<dbReference type="PANTHER" id="PTHR43464">
    <property type="entry name" value="METHYLTRANSFERASE"/>
    <property type="match status" value="1"/>
</dbReference>
<keyword evidence="8" id="KW-1185">Reference proteome</keyword>
<dbReference type="NCBIfam" id="TIGR01983">
    <property type="entry name" value="UbiG"/>
    <property type="match status" value="1"/>
</dbReference>
<feature type="domain" description="Methyltransferase type 11" evidence="6">
    <location>
        <begin position="100"/>
        <end position="203"/>
    </location>
</feature>
<feature type="binding site" evidence="5">
    <location>
        <position position="77"/>
    </location>
    <ligand>
        <name>S-adenosyl-L-methionine</name>
        <dbReference type="ChEBI" id="CHEBI:59789"/>
    </ligand>
</feature>
<evidence type="ECO:0000256" key="3">
    <source>
        <dbReference type="ARBA" id="ARBA00022688"/>
    </source>
</evidence>
<dbReference type="GO" id="GO:0120537">
    <property type="term" value="F:3-demethylubiquinone 3-O-methyltransferase activity"/>
    <property type="evidence" value="ECO:0007669"/>
    <property type="project" value="RHEA"/>
</dbReference>
<keyword evidence="3 5" id="KW-0831">Ubiquinone biosynthesis</keyword>
<evidence type="ECO:0000256" key="2">
    <source>
        <dbReference type="ARBA" id="ARBA00022679"/>
    </source>
</evidence>
<dbReference type="GO" id="GO:0061542">
    <property type="term" value="F:3-demethylubiquinol 3-O-methyltransferase activity"/>
    <property type="evidence" value="ECO:0007669"/>
    <property type="project" value="UniProtKB-UniRule"/>
</dbReference>
<evidence type="ECO:0000256" key="1">
    <source>
        <dbReference type="ARBA" id="ARBA00022603"/>
    </source>
</evidence>
<keyword evidence="5" id="KW-0472">Membrane</keyword>
<dbReference type="Gene3D" id="3.40.50.150">
    <property type="entry name" value="Vaccinia Virus protein VP39"/>
    <property type="match status" value="1"/>
</dbReference>
<feature type="binding site" evidence="5">
    <location>
        <position position="175"/>
    </location>
    <ligand>
        <name>S-adenosyl-L-methionine</name>
        <dbReference type="ChEBI" id="CHEBI:59789"/>
    </ligand>
</feature>
<dbReference type="Proteomes" id="UP000249056">
    <property type="component" value="Unassembled WGS sequence"/>
</dbReference>
<feature type="binding site" evidence="5">
    <location>
        <position position="180"/>
    </location>
    <ligand>
        <name>Mg(2+)</name>
        <dbReference type="ChEBI" id="CHEBI:18420"/>
    </ligand>
</feature>
<proteinExistence type="inferred from homology"/>
<dbReference type="EC" id="2.1.1.-" evidence="5"/>
<dbReference type="EMBL" id="QKRW01000001">
    <property type="protein sequence ID" value="RAL68542.1"/>
    <property type="molecule type" value="Genomic_DNA"/>
</dbReference>
<evidence type="ECO:0000256" key="4">
    <source>
        <dbReference type="ARBA" id="ARBA00022691"/>
    </source>
</evidence>
<dbReference type="CDD" id="cd02440">
    <property type="entry name" value="AdoMet_MTases"/>
    <property type="match status" value="1"/>
</dbReference>
<comment type="catalytic activity">
    <reaction evidence="5">
        <text>a 3,4-dihydroxy-5-(all-trans-polyprenyl)benzoate + S-adenosyl-L-methionine = a 4-hydroxy-3-methoxy-5-(all-trans-polyprenyl)benzoate + S-adenosyl-L-homocysteine + H(+)</text>
        <dbReference type="Rhea" id="RHEA:44452"/>
        <dbReference type="Rhea" id="RHEA-COMP:10930"/>
        <dbReference type="Rhea" id="RHEA-COMP:10931"/>
        <dbReference type="ChEBI" id="CHEBI:15378"/>
        <dbReference type="ChEBI" id="CHEBI:57856"/>
        <dbReference type="ChEBI" id="CHEBI:59789"/>
        <dbReference type="ChEBI" id="CHEBI:64694"/>
        <dbReference type="ChEBI" id="CHEBI:84443"/>
        <dbReference type="EC" id="2.1.1.114"/>
    </reaction>
</comment>
<dbReference type="InterPro" id="IPR029063">
    <property type="entry name" value="SAM-dependent_MTases_sf"/>
</dbReference>
<protein>
    <recommendedName>
        <fullName evidence="5">Ubiquinone biosynthesis O-methyltransferase, mitochondrial</fullName>
    </recommendedName>
    <alternativeName>
        <fullName evidence="5">3-demethylubiquinol 3-O-methyltransferase</fullName>
        <ecNumber evidence="5">2.1.1.64</ecNumber>
    </alternativeName>
    <alternativeName>
        <fullName evidence="5">3-demethylubiquinone 3-O-methyltransferase</fullName>
        <ecNumber evidence="5">2.1.1.-</ecNumber>
    </alternativeName>
    <alternativeName>
        <fullName evidence="5">Polyprenyldihydroxybenzoate methyltransferase</fullName>
        <ecNumber evidence="5">2.1.1.114</ecNumber>
    </alternativeName>
</protein>
<dbReference type="SUPFAM" id="SSF53335">
    <property type="entry name" value="S-adenosyl-L-methionine-dependent methyltransferases"/>
    <property type="match status" value="1"/>
</dbReference>
<comment type="catalytic activity">
    <reaction evidence="5">
        <text>a 3-demethylubiquinone + S-adenosyl-L-methionine = a ubiquinone + S-adenosyl-L-homocysteine</text>
        <dbReference type="Rhea" id="RHEA:81215"/>
        <dbReference type="Rhea" id="RHEA-COMP:9565"/>
        <dbReference type="Rhea" id="RHEA-COMP:19654"/>
        <dbReference type="ChEBI" id="CHEBI:16389"/>
        <dbReference type="ChEBI" id="CHEBI:57856"/>
        <dbReference type="ChEBI" id="CHEBI:59789"/>
        <dbReference type="ChEBI" id="CHEBI:231825"/>
    </reaction>
</comment>
<keyword evidence="5" id="KW-0999">Mitochondrion inner membrane</keyword>
<feature type="binding site" evidence="5">
    <location>
        <position position="103"/>
    </location>
    <ligand>
        <name>S-adenosyl-L-methionine</name>
        <dbReference type="ChEBI" id="CHEBI:59789"/>
    </ligand>
</feature>
<dbReference type="PANTHER" id="PTHR43464:SF19">
    <property type="entry name" value="UBIQUINONE BIOSYNTHESIS O-METHYLTRANSFERASE, MITOCHONDRIAL"/>
    <property type="match status" value="1"/>
</dbReference>
<organism evidence="7 8">
    <name type="scientific">Monilinia fructigena</name>
    <dbReference type="NCBI Taxonomy" id="38457"/>
    <lineage>
        <taxon>Eukaryota</taxon>
        <taxon>Fungi</taxon>
        <taxon>Dikarya</taxon>
        <taxon>Ascomycota</taxon>
        <taxon>Pezizomycotina</taxon>
        <taxon>Leotiomycetes</taxon>
        <taxon>Helotiales</taxon>
        <taxon>Sclerotiniaceae</taxon>
        <taxon>Monilinia</taxon>
    </lineage>
</organism>
<keyword evidence="5" id="KW-0479">Metal-binding</keyword>
<feature type="binding site" evidence="5">
    <location>
        <position position="126"/>
    </location>
    <ligand>
        <name>S-adenosyl-L-methionine</name>
        <dbReference type="ChEBI" id="CHEBI:59789"/>
    </ligand>
</feature>
<comment type="similarity">
    <text evidence="5">Belongs to the class I-like SAM-binding methyltransferase superfamily. UbiG/COQ3 family.</text>
</comment>